<keyword evidence="16" id="KW-0175">Coiled coil</keyword>
<dbReference type="InterPro" id="IPR005864">
    <property type="entry name" value="ATP_synth_F0_bsu_bac"/>
</dbReference>
<sequence length="179" mass="20230">MFVELAANEPNILRIDWVKFTFGLLGLFLVYVFVARKAIPKIQKVLDERQDAIEGGIERAKQAEAEAQETLEQYRAQLAEARQEAAQLRERAKEQGAAIVEEMREQANAEARRIVETAQAQIENDRQQAVAELRSEVGELATELATRIVGETLHDSAAQSRVIDRFLDELEQRDQAGVR</sequence>
<keyword evidence="3 14" id="KW-0813">Transport</keyword>
<dbReference type="InterPro" id="IPR028987">
    <property type="entry name" value="ATP_synth_B-like_membr_sf"/>
</dbReference>
<evidence type="ECO:0000256" key="4">
    <source>
        <dbReference type="ARBA" id="ARBA00022475"/>
    </source>
</evidence>
<evidence type="ECO:0000256" key="2">
    <source>
        <dbReference type="ARBA" id="ARBA00005513"/>
    </source>
</evidence>
<protein>
    <recommendedName>
        <fullName evidence="14">ATP synthase subunit b</fullName>
    </recommendedName>
    <alternativeName>
        <fullName evidence="14">ATP synthase F(0) sector subunit b</fullName>
    </alternativeName>
    <alternativeName>
        <fullName evidence="14">ATPase subunit I</fullName>
    </alternativeName>
    <alternativeName>
        <fullName evidence="14">F-type ATPase subunit b</fullName>
        <shortName evidence="14">F-ATPase subunit b</shortName>
    </alternativeName>
</protein>
<keyword evidence="11 14" id="KW-0066">ATP synthesis</keyword>
<evidence type="ECO:0000256" key="6">
    <source>
        <dbReference type="ARBA" id="ARBA00022692"/>
    </source>
</evidence>
<dbReference type="Pfam" id="PF00430">
    <property type="entry name" value="ATP-synt_B"/>
    <property type="match status" value="1"/>
</dbReference>
<evidence type="ECO:0000256" key="13">
    <source>
        <dbReference type="ARBA" id="ARBA00025830"/>
    </source>
</evidence>
<evidence type="ECO:0000256" key="10">
    <source>
        <dbReference type="ARBA" id="ARBA00023136"/>
    </source>
</evidence>
<keyword evidence="4 14" id="KW-1003">Cell membrane</keyword>
<dbReference type="SUPFAM" id="SSF81573">
    <property type="entry name" value="F1F0 ATP synthase subunit B, membrane domain"/>
    <property type="match status" value="1"/>
</dbReference>
<keyword evidence="6 14" id="KW-0812">Transmembrane</keyword>
<dbReference type="Proteomes" id="UP001250214">
    <property type="component" value="Unassembled WGS sequence"/>
</dbReference>
<reference evidence="18" key="1">
    <citation type="submission" date="2023-07" db="EMBL/GenBank/DDBJ databases">
        <title>Novel species in the genus Lipingzhangella isolated from Sambhar Salt Lake.</title>
        <authorList>
            <person name="Jiya N."/>
            <person name="Kajale S."/>
            <person name="Sharma A."/>
        </authorList>
    </citation>
    <scope>NUCLEOTIDE SEQUENCE [LARGE SCALE GENOMIC DNA]</scope>
    <source>
        <strain evidence="18">LS1_29</strain>
    </source>
</reference>
<keyword evidence="7 14" id="KW-0375">Hydrogen ion transport</keyword>
<dbReference type="PANTHER" id="PTHR33445">
    <property type="entry name" value="ATP SYNTHASE SUBUNIT B', CHLOROPLASTIC"/>
    <property type="match status" value="1"/>
</dbReference>
<dbReference type="InterPro" id="IPR050059">
    <property type="entry name" value="ATP_synthase_B_chain"/>
</dbReference>
<evidence type="ECO:0000256" key="7">
    <source>
        <dbReference type="ARBA" id="ARBA00022781"/>
    </source>
</evidence>
<feature type="transmembrane region" description="Helical" evidence="14">
    <location>
        <begin position="20"/>
        <end position="39"/>
    </location>
</feature>
<dbReference type="RefSeq" id="WP_310911973.1">
    <property type="nucleotide sequence ID" value="NZ_JAVLVT010000003.1"/>
</dbReference>
<comment type="caution">
    <text evidence="17">The sequence shown here is derived from an EMBL/GenBank/DDBJ whole genome shotgun (WGS) entry which is preliminary data.</text>
</comment>
<evidence type="ECO:0000313" key="17">
    <source>
        <dbReference type="EMBL" id="MDS1270467.1"/>
    </source>
</evidence>
<keyword evidence="9 14" id="KW-0406">Ion transport</keyword>
<evidence type="ECO:0000256" key="16">
    <source>
        <dbReference type="SAM" id="Coils"/>
    </source>
</evidence>
<comment type="similarity">
    <text evidence="2 14 15">Belongs to the ATPase B chain family.</text>
</comment>
<keyword evidence="10 14" id="KW-0472">Membrane</keyword>
<comment type="subcellular location">
    <subcellularLocation>
        <location evidence="1 14">Cell membrane</location>
        <topology evidence="1 14">Single-pass membrane protein</topology>
    </subcellularLocation>
</comment>
<accession>A0ABU2H627</accession>
<evidence type="ECO:0000256" key="1">
    <source>
        <dbReference type="ARBA" id="ARBA00004162"/>
    </source>
</evidence>
<dbReference type="PANTHER" id="PTHR33445:SF1">
    <property type="entry name" value="ATP SYNTHASE SUBUNIT B"/>
    <property type="match status" value="1"/>
</dbReference>
<evidence type="ECO:0000256" key="15">
    <source>
        <dbReference type="RuleBase" id="RU003848"/>
    </source>
</evidence>
<organism evidence="17 18">
    <name type="scientific">Lipingzhangella rawalii</name>
    <dbReference type="NCBI Taxonomy" id="2055835"/>
    <lineage>
        <taxon>Bacteria</taxon>
        <taxon>Bacillati</taxon>
        <taxon>Actinomycetota</taxon>
        <taxon>Actinomycetes</taxon>
        <taxon>Streptosporangiales</taxon>
        <taxon>Nocardiopsidaceae</taxon>
        <taxon>Lipingzhangella</taxon>
    </lineage>
</organism>
<evidence type="ECO:0000256" key="8">
    <source>
        <dbReference type="ARBA" id="ARBA00022989"/>
    </source>
</evidence>
<evidence type="ECO:0000256" key="5">
    <source>
        <dbReference type="ARBA" id="ARBA00022547"/>
    </source>
</evidence>
<evidence type="ECO:0000256" key="3">
    <source>
        <dbReference type="ARBA" id="ARBA00022448"/>
    </source>
</evidence>
<dbReference type="NCBIfam" id="NF004412">
    <property type="entry name" value="PRK05759.1-3"/>
    <property type="match status" value="1"/>
</dbReference>
<dbReference type="NCBIfam" id="TIGR01144">
    <property type="entry name" value="ATP_synt_b"/>
    <property type="match status" value="1"/>
</dbReference>
<keyword evidence="5 14" id="KW-0138">CF(0)</keyword>
<dbReference type="CDD" id="cd06503">
    <property type="entry name" value="ATP-synt_Fo_b"/>
    <property type="match status" value="1"/>
</dbReference>
<name>A0ABU2H627_9ACTN</name>
<comment type="subunit">
    <text evidence="13 14">F-type ATPases have 2 components, F(1) - the catalytic core - and F(0) - the membrane proton channel. F(1) has five subunits: alpha(3), beta(3), gamma(1), delta(1), epsilon(1). F(0) has three main subunits: a(1), b(2) and c(10-14). The alpha and beta chains form an alternating ring which encloses part of the gamma chain. F(1) is attached to F(0) by a central stalk formed by the gamma and epsilon chains, while a peripheral stalk is formed by the delta and b chains.</text>
</comment>
<comment type="function">
    <text evidence="14">Component of the F(0) channel, it forms part of the peripheral stalk, linking F(1) to F(0).</text>
</comment>
<evidence type="ECO:0000256" key="11">
    <source>
        <dbReference type="ARBA" id="ARBA00023310"/>
    </source>
</evidence>
<keyword evidence="18" id="KW-1185">Reference proteome</keyword>
<dbReference type="HAMAP" id="MF_01398">
    <property type="entry name" value="ATP_synth_b_bprime"/>
    <property type="match status" value="1"/>
</dbReference>
<dbReference type="Gene3D" id="1.20.5.620">
    <property type="entry name" value="F1F0 ATP synthase subunit B, membrane domain"/>
    <property type="match status" value="1"/>
</dbReference>
<gene>
    <name evidence="14" type="primary">atpF</name>
    <name evidence="17" type="ORF">RIF23_09185</name>
</gene>
<evidence type="ECO:0000256" key="14">
    <source>
        <dbReference type="HAMAP-Rule" id="MF_01398"/>
    </source>
</evidence>
<evidence type="ECO:0000256" key="9">
    <source>
        <dbReference type="ARBA" id="ARBA00023065"/>
    </source>
</evidence>
<evidence type="ECO:0000313" key="18">
    <source>
        <dbReference type="Proteomes" id="UP001250214"/>
    </source>
</evidence>
<feature type="coiled-coil region" evidence="16">
    <location>
        <begin position="53"/>
        <end position="128"/>
    </location>
</feature>
<comment type="function">
    <text evidence="12 14">F(1)F(0) ATP synthase produces ATP from ADP in the presence of a proton or sodium gradient. F-type ATPases consist of two structural domains, F(1) containing the extramembraneous catalytic core and F(0) containing the membrane proton channel, linked together by a central stalk and a peripheral stalk. During catalysis, ATP synthesis in the catalytic domain of F(1) is coupled via a rotary mechanism of the central stalk subunits to proton translocation.</text>
</comment>
<evidence type="ECO:0000256" key="12">
    <source>
        <dbReference type="ARBA" id="ARBA00025198"/>
    </source>
</evidence>
<proteinExistence type="inferred from homology"/>
<dbReference type="InterPro" id="IPR002146">
    <property type="entry name" value="ATP_synth_b/b'su_bac/chlpt"/>
</dbReference>
<dbReference type="EMBL" id="JAVLVT010000003">
    <property type="protein sequence ID" value="MDS1270467.1"/>
    <property type="molecule type" value="Genomic_DNA"/>
</dbReference>
<keyword evidence="8 14" id="KW-1133">Transmembrane helix</keyword>